<feature type="domain" description="SnoaL-like" evidence="1">
    <location>
        <begin position="15"/>
        <end position="120"/>
    </location>
</feature>
<evidence type="ECO:0000313" key="3">
    <source>
        <dbReference type="Proteomes" id="UP000467249"/>
    </source>
</evidence>
<proteinExistence type="predicted"/>
<sequence>MTTQTNATEKINAVVHAWETALANHDAEALLACYAPDATLESPVAAHLLGGKGVVRGHRELRPFLAEVVSRTPEVRRYHRGGFFTDGHRVTWEYPRQTPTGEQMDFVEVMEIEDGLICAHRVYWGWRGVEVLAQDRYHRD</sequence>
<organism evidence="2 3">
    <name type="scientific">Mycolicibacterium anyangense</name>
    <dbReference type="NCBI Taxonomy" id="1431246"/>
    <lineage>
        <taxon>Bacteria</taxon>
        <taxon>Bacillati</taxon>
        <taxon>Actinomycetota</taxon>
        <taxon>Actinomycetes</taxon>
        <taxon>Mycobacteriales</taxon>
        <taxon>Mycobacteriaceae</taxon>
        <taxon>Mycolicibacterium</taxon>
    </lineage>
</organism>
<dbReference type="InterPro" id="IPR032710">
    <property type="entry name" value="NTF2-like_dom_sf"/>
</dbReference>
<dbReference type="Gene3D" id="3.10.450.50">
    <property type="match status" value="1"/>
</dbReference>
<dbReference type="KEGG" id="many:MANY_17340"/>
<dbReference type="Pfam" id="PF12680">
    <property type="entry name" value="SnoaL_2"/>
    <property type="match status" value="1"/>
</dbReference>
<dbReference type="Proteomes" id="UP000467249">
    <property type="component" value="Chromosome"/>
</dbReference>
<dbReference type="AlphaFoldDB" id="A0A6N4W8C7"/>
<dbReference type="InterPro" id="IPR037401">
    <property type="entry name" value="SnoaL-like"/>
</dbReference>
<dbReference type="RefSeq" id="WP_163803865.1">
    <property type="nucleotide sequence ID" value="NZ_AP022620.1"/>
</dbReference>
<reference evidence="2 3" key="1">
    <citation type="journal article" date="2019" name="Emerg. Microbes Infect.">
        <title>Comprehensive subspecies identification of 175 nontuberculous mycobacteria species based on 7547 genomic profiles.</title>
        <authorList>
            <person name="Matsumoto Y."/>
            <person name="Kinjo T."/>
            <person name="Motooka D."/>
            <person name="Nabeya D."/>
            <person name="Jung N."/>
            <person name="Uechi K."/>
            <person name="Horii T."/>
            <person name="Iida T."/>
            <person name="Fujita J."/>
            <person name="Nakamura S."/>
        </authorList>
    </citation>
    <scope>NUCLEOTIDE SEQUENCE [LARGE SCALE GENOMIC DNA]</scope>
    <source>
        <strain evidence="2 3">JCM 30275</strain>
    </source>
</reference>
<accession>A0A6N4W8C7</accession>
<evidence type="ECO:0000259" key="1">
    <source>
        <dbReference type="Pfam" id="PF12680"/>
    </source>
</evidence>
<gene>
    <name evidence="2" type="ORF">MANY_17340</name>
</gene>
<protein>
    <recommendedName>
        <fullName evidence="1">SnoaL-like domain-containing protein</fullName>
    </recommendedName>
</protein>
<name>A0A6N4W8C7_9MYCO</name>
<evidence type="ECO:0000313" key="2">
    <source>
        <dbReference type="EMBL" id="BBZ76397.1"/>
    </source>
</evidence>
<keyword evidence="3" id="KW-1185">Reference proteome</keyword>
<dbReference type="SUPFAM" id="SSF54427">
    <property type="entry name" value="NTF2-like"/>
    <property type="match status" value="1"/>
</dbReference>
<dbReference type="EMBL" id="AP022620">
    <property type="protein sequence ID" value="BBZ76397.1"/>
    <property type="molecule type" value="Genomic_DNA"/>
</dbReference>